<evidence type="ECO:0000313" key="1">
    <source>
        <dbReference type="EMBL" id="JAE19303.1"/>
    </source>
</evidence>
<organism evidence="1">
    <name type="scientific">Arundo donax</name>
    <name type="common">Giant reed</name>
    <name type="synonym">Donax arundinaceus</name>
    <dbReference type="NCBI Taxonomy" id="35708"/>
    <lineage>
        <taxon>Eukaryota</taxon>
        <taxon>Viridiplantae</taxon>
        <taxon>Streptophyta</taxon>
        <taxon>Embryophyta</taxon>
        <taxon>Tracheophyta</taxon>
        <taxon>Spermatophyta</taxon>
        <taxon>Magnoliopsida</taxon>
        <taxon>Liliopsida</taxon>
        <taxon>Poales</taxon>
        <taxon>Poaceae</taxon>
        <taxon>PACMAD clade</taxon>
        <taxon>Arundinoideae</taxon>
        <taxon>Arundineae</taxon>
        <taxon>Arundo</taxon>
    </lineage>
</organism>
<name>A0A0A9GF46_ARUDO</name>
<dbReference type="EMBL" id="GBRH01178593">
    <property type="protein sequence ID" value="JAE19303.1"/>
    <property type="molecule type" value="Transcribed_RNA"/>
</dbReference>
<accession>A0A0A9GF46</accession>
<reference evidence="1" key="2">
    <citation type="journal article" date="2015" name="Data Brief">
        <title>Shoot transcriptome of the giant reed, Arundo donax.</title>
        <authorList>
            <person name="Barrero R.A."/>
            <person name="Guerrero F.D."/>
            <person name="Moolhuijzen P."/>
            <person name="Goolsby J.A."/>
            <person name="Tidwell J."/>
            <person name="Bellgard S.E."/>
            <person name="Bellgard M.I."/>
        </authorList>
    </citation>
    <scope>NUCLEOTIDE SEQUENCE</scope>
    <source>
        <tissue evidence="1">Shoot tissue taken approximately 20 cm above the soil surface</tissue>
    </source>
</reference>
<proteinExistence type="predicted"/>
<reference evidence="1" key="1">
    <citation type="submission" date="2014-09" db="EMBL/GenBank/DDBJ databases">
        <authorList>
            <person name="Magalhaes I.L.F."/>
            <person name="Oliveira U."/>
            <person name="Santos F.R."/>
            <person name="Vidigal T.H.D.A."/>
            <person name="Brescovit A.D."/>
            <person name="Santos A.J."/>
        </authorList>
    </citation>
    <scope>NUCLEOTIDE SEQUENCE</scope>
    <source>
        <tissue evidence="1">Shoot tissue taken approximately 20 cm above the soil surface</tissue>
    </source>
</reference>
<dbReference type="AlphaFoldDB" id="A0A0A9GF46"/>
<protein>
    <submittedName>
        <fullName evidence="1">Uncharacterized protein</fullName>
    </submittedName>
</protein>
<sequence length="57" mass="6479">MENKTTPNQSIQKNKNLNLTCIHYCAGSIADNGYSPPSQNIASFRFILSQIFFIFDH</sequence>